<keyword evidence="1" id="KW-0620">Polyamine biosynthesis</keyword>
<feature type="transmembrane region" description="Helical" evidence="3">
    <location>
        <begin position="12"/>
        <end position="36"/>
    </location>
</feature>
<feature type="transmembrane region" description="Helical" evidence="3">
    <location>
        <begin position="186"/>
        <end position="206"/>
    </location>
</feature>
<feature type="transmembrane region" description="Helical" evidence="3">
    <location>
        <begin position="112"/>
        <end position="133"/>
    </location>
</feature>
<keyword evidence="3" id="KW-1133">Transmembrane helix</keyword>
<keyword evidence="3" id="KW-0812">Transmembrane</keyword>
<dbReference type="AlphaFoldDB" id="A0A3A4AZJ0"/>
<sequence length="711" mass="74928">MPLRISPASRHGVVVVVFSATILLSAALVFLVQPMVARLVLPLLGGTSAVWTTSMLFFTTALLAAYVYAHLTARRLGPRGGALLHLAVVAAALVTLPVGLPSGWTAPTGPPALWLLAVLALAAGLPFAVVATTSPLLQRWLSETDHPDAADPYFLYRSSNLGSLAGLLAYPLVIEPALPVDAQTALWSWGFAAFAVLLLACVVIMARTPPRAAAPDPVRLPPGPAHAVPGDGDPADGEPADGPAGPADGGTAGRGPLPRRREVWRRARWVGLAFAPASLTQGVTTYLTVDLAPVPLLWVAPLALYLLSFVIVFARGDRPARLARILGPVFPVVALALVALLIAAPSEPVLPLALTHLACLFVIATYCHGRLAADRPGASALTAFYGWVALGGALGTAFNGLLAPAAFDSLAEYPIALAVACLLAAAGSRRARAAALAPVLIIAVWLPLDTGGAALYRDRDFFGVKRVTADGALHTLRHGTTTHGAQLRTDPREPQTYYHRSGPLGELLSALPDRALTRRAAVIGLGTGTAACLASPGDRWTFYEIDPQVVDLARDPRLFTYLRDCGPHDVVLGDARQSLTRARDGEYGVMIFDAFSSDAVPAHLITREAVDSYRRKLRPGGVMAFHISNRYLDLEPVLGALARRTGLTCVTRDDSITTQSPHKLPSHWLALTAAPASLGSTATSWTPCATDAAPWTDAYSNLLTSLRLDLG</sequence>
<organism evidence="4 5">
    <name type="scientific">Bailinhaonella thermotolerans</name>
    <dbReference type="NCBI Taxonomy" id="1070861"/>
    <lineage>
        <taxon>Bacteria</taxon>
        <taxon>Bacillati</taxon>
        <taxon>Actinomycetota</taxon>
        <taxon>Actinomycetes</taxon>
        <taxon>Streptosporangiales</taxon>
        <taxon>Streptosporangiaceae</taxon>
        <taxon>Bailinhaonella</taxon>
    </lineage>
</organism>
<dbReference type="RefSeq" id="WP_119929708.1">
    <property type="nucleotide sequence ID" value="NZ_QZEY01000014.1"/>
</dbReference>
<feature type="transmembrane region" description="Helical" evidence="3">
    <location>
        <begin position="295"/>
        <end position="313"/>
    </location>
</feature>
<dbReference type="OrthoDB" id="9761985at2"/>
<name>A0A3A4AZJ0_9ACTN</name>
<dbReference type="EMBL" id="QZEY01000014">
    <property type="protein sequence ID" value="RJL24792.1"/>
    <property type="molecule type" value="Genomic_DNA"/>
</dbReference>
<feature type="transmembrane region" description="Helical" evidence="3">
    <location>
        <begin position="349"/>
        <end position="367"/>
    </location>
</feature>
<feature type="region of interest" description="Disordered" evidence="2">
    <location>
        <begin position="213"/>
        <end position="257"/>
    </location>
</feature>
<proteinExistence type="predicted"/>
<dbReference type="GO" id="GO:0006596">
    <property type="term" value="P:polyamine biosynthetic process"/>
    <property type="evidence" value="ECO:0007669"/>
    <property type="project" value="UniProtKB-KW"/>
</dbReference>
<feature type="transmembrane region" description="Helical" evidence="3">
    <location>
        <begin position="269"/>
        <end position="289"/>
    </location>
</feature>
<dbReference type="PANTHER" id="PTHR43317:SF1">
    <property type="entry name" value="THERMOSPERMINE SYNTHASE ACAULIS5"/>
    <property type="match status" value="1"/>
</dbReference>
<accession>A0A3A4AZJ0</accession>
<feature type="transmembrane region" description="Helical" evidence="3">
    <location>
        <begin position="81"/>
        <end position="100"/>
    </location>
</feature>
<dbReference type="CDD" id="cd02440">
    <property type="entry name" value="AdoMet_MTases"/>
    <property type="match status" value="1"/>
</dbReference>
<dbReference type="NCBIfam" id="NF037959">
    <property type="entry name" value="MFS_SpdSyn"/>
    <property type="match status" value="1"/>
</dbReference>
<evidence type="ECO:0000313" key="5">
    <source>
        <dbReference type="Proteomes" id="UP000265768"/>
    </source>
</evidence>
<gene>
    <name evidence="4" type="ORF">D5H75_28850</name>
</gene>
<feature type="transmembrane region" description="Helical" evidence="3">
    <location>
        <begin position="48"/>
        <end position="69"/>
    </location>
</feature>
<dbReference type="InterPro" id="IPR029063">
    <property type="entry name" value="SAM-dependent_MTases_sf"/>
</dbReference>
<evidence type="ECO:0000256" key="1">
    <source>
        <dbReference type="ARBA" id="ARBA00023115"/>
    </source>
</evidence>
<dbReference type="Proteomes" id="UP000265768">
    <property type="component" value="Unassembled WGS sequence"/>
</dbReference>
<dbReference type="Gene3D" id="3.40.50.150">
    <property type="entry name" value="Vaccinia Virus protein VP39"/>
    <property type="match status" value="1"/>
</dbReference>
<dbReference type="InterPro" id="IPR036259">
    <property type="entry name" value="MFS_trans_sf"/>
</dbReference>
<dbReference type="PANTHER" id="PTHR43317">
    <property type="entry name" value="THERMOSPERMINE SYNTHASE ACAULIS5"/>
    <property type="match status" value="1"/>
</dbReference>
<keyword evidence="5" id="KW-1185">Reference proteome</keyword>
<feature type="transmembrane region" description="Helical" evidence="3">
    <location>
        <begin position="154"/>
        <end position="174"/>
    </location>
</feature>
<dbReference type="SUPFAM" id="SSF53335">
    <property type="entry name" value="S-adenosyl-L-methionine-dependent methyltransferases"/>
    <property type="match status" value="1"/>
</dbReference>
<evidence type="ECO:0000313" key="4">
    <source>
        <dbReference type="EMBL" id="RJL24792.1"/>
    </source>
</evidence>
<evidence type="ECO:0000256" key="3">
    <source>
        <dbReference type="SAM" id="Phobius"/>
    </source>
</evidence>
<comment type="caution">
    <text evidence="4">The sequence shown here is derived from an EMBL/GenBank/DDBJ whole genome shotgun (WGS) entry which is preliminary data.</text>
</comment>
<protein>
    <recommendedName>
        <fullName evidence="6">Spermidine synthase</fullName>
    </recommendedName>
</protein>
<dbReference type="SUPFAM" id="SSF103473">
    <property type="entry name" value="MFS general substrate transporter"/>
    <property type="match status" value="1"/>
</dbReference>
<reference evidence="4 5" key="1">
    <citation type="submission" date="2018-09" db="EMBL/GenBank/DDBJ databases">
        <title>YIM 75507 draft genome.</title>
        <authorList>
            <person name="Tang S."/>
            <person name="Feng Y."/>
        </authorList>
    </citation>
    <scope>NUCLEOTIDE SEQUENCE [LARGE SCALE GENOMIC DNA]</scope>
    <source>
        <strain evidence="4 5">YIM 75507</strain>
    </source>
</reference>
<dbReference type="Gene3D" id="1.20.1250.20">
    <property type="entry name" value="MFS general substrate transporter like domains"/>
    <property type="match status" value="1"/>
</dbReference>
<feature type="transmembrane region" description="Helical" evidence="3">
    <location>
        <begin position="325"/>
        <end position="343"/>
    </location>
</feature>
<feature type="transmembrane region" description="Helical" evidence="3">
    <location>
        <begin position="434"/>
        <end position="456"/>
    </location>
</feature>
<evidence type="ECO:0000256" key="2">
    <source>
        <dbReference type="SAM" id="MobiDB-lite"/>
    </source>
</evidence>
<feature type="transmembrane region" description="Helical" evidence="3">
    <location>
        <begin position="410"/>
        <end position="427"/>
    </location>
</feature>
<feature type="transmembrane region" description="Helical" evidence="3">
    <location>
        <begin position="379"/>
        <end position="398"/>
    </location>
</feature>
<keyword evidence="3" id="KW-0472">Membrane</keyword>
<evidence type="ECO:0008006" key="6">
    <source>
        <dbReference type="Google" id="ProtNLM"/>
    </source>
</evidence>